<dbReference type="PANTHER" id="PTHR12526:SF630">
    <property type="entry name" value="GLYCOSYLTRANSFERASE"/>
    <property type="match status" value="1"/>
</dbReference>
<dbReference type="GO" id="GO:0016757">
    <property type="term" value="F:glycosyltransferase activity"/>
    <property type="evidence" value="ECO:0007669"/>
    <property type="project" value="UniProtKB-ARBA"/>
</dbReference>
<sequence length="385" mass="42376">MHIMIVIHSLRGGGAERVAVDLSAYWLRLGYEVSIVTQMTVATDAYPLPEGVQRYVMGTALASGGGLRGALVNWQRVRKLRKLIKKHKPDCVLGMMTTASVLAVMATKGLSCRVLVTEHTHPPLQSLPAAWQKLRRWAYPRAHAVVALTQGTAQWIHDHIPGSNVVVIPNAVNWPLKNQEPVVAVPSKAQRLRLLAVGRLHPVKGFDLLIQAFALIAPYFPDWDLVILGEGDERPRLQQQIQDADLSQRVQLMGRVGNMAEWYQHADMYVLSSRTEGLSNTLLEAMAAGLPVVAMDCDTGPREIIRDNIDGILVNPPDEPEALAAHLSDLMARPLKRTALARRAVDVKDRFSAALVMAQWERLLPHPLATKTPTVSGTTPPSSNH</sequence>
<dbReference type="CDD" id="cd03820">
    <property type="entry name" value="GT4_AmsD-like"/>
    <property type="match status" value="1"/>
</dbReference>
<evidence type="ECO:0000313" key="2">
    <source>
        <dbReference type="EMBL" id="AQS51922.1"/>
    </source>
</evidence>
<dbReference type="SUPFAM" id="SSF53756">
    <property type="entry name" value="UDP-Glycosyltransferase/glycogen phosphorylase"/>
    <property type="match status" value="1"/>
</dbReference>
<dbReference type="PANTHER" id="PTHR12526">
    <property type="entry name" value="GLYCOSYLTRANSFERASE"/>
    <property type="match status" value="1"/>
</dbReference>
<dbReference type="Pfam" id="PF13439">
    <property type="entry name" value="Glyco_transf_4"/>
    <property type="match status" value="1"/>
</dbReference>
<organism evidence="2 3">
    <name type="scientific">Paenalcaligenes hominis</name>
    <dbReference type="NCBI Taxonomy" id="643674"/>
    <lineage>
        <taxon>Bacteria</taxon>
        <taxon>Pseudomonadati</taxon>
        <taxon>Pseudomonadota</taxon>
        <taxon>Betaproteobacteria</taxon>
        <taxon>Burkholderiales</taxon>
        <taxon>Alcaligenaceae</taxon>
        <taxon>Paenalcaligenes</taxon>
    </lineage>
</organism>
<dbReference type="KEGG" id="phn:PAEH1_10870"/>
<dbReference type="Proteomes" id="UP000189369">
    <property type="component" value="Chromosome"/>
</dbReference>
<evidence type="ECO:0000259" key="1">
    <source>
        <dbReference type="Pfam" id="PF13439"/>
    </source>
</evidence>
<proteinExistence type="predicted"/>
<accession>A0A1U9K1P3</accession>
<dbReference type="EMBL" id="CP019697">
    <property type="protein sequence ID" value="AQS51922.1"/>
    <property type="molecule type" value="Genomic_DNA"/>
</dbReference>
<keyword evidence="2" id="KW-0808">Transferase</keyword>
<protein>
    <submittedName>
        <fullName evidence="2">Glycosyl transferase</fullName>
    </submittedName>
</protein>
<reference evidence="2 3" key="1">
    <citation type="submission" date="2017-01" db="EMBL/GenBank/DDBJ databases">
        <title>Complete Genome Sequence of Paenalcaligenes hominis, Isolated from a paraplegic Patient with neurogenic bladder.</title>
        <authorList>
            <person name="Mukhopadhyay R."/>
            <person name="Joaquin J."/>
            <person name="Hogue R."/>
            <person name="Kilaru A."/>
            <person name="Jospin G."/>
            <person name="Mars K."/>
            <person name="Eisen J.A."/>
            <person name="Chaturvedi V."/>
        </authorList>
    </citation>
    <scope>NUCLEOTIDE SEQUENCE [LARGE SCALE GENOMIC DNA]</scope>
    <source>
        <strain evidence="2 3">15S00501</strain>
    </source>
</reference>
<dbReference type="Pfam" id="PF13692">
    <property type="entry name" value="Glyco_trans_1_4"/>
    <property type="match status" value="1"/>
</dbReference>
<dbReference type="Gene3D" id="3.40.50.2000">
    <property type="entry name" value="Glycogen Phosphorylase B"/>
    <property type="match status" value="2"/>
</dbReference>
<gene>
    <name evidence="2" type="ORF">PAEH1_10870</name>
</gene>
<dbReference type="InterPro" id="IPR028098">
    <property type="entry name" value="Glyco_trans_4-like_N"/>
</dbReference>
<dbReference type="STRING" id="643674.PAEH1_10870"/>
<feature type="domain" description="Glycosyltransferase subfamily 4-like N-terminal" evidence="1">
    <location>
        <begin position="13"/>
        <end position="173"/>
    </location>
</feature>
<dbReference type="AlphaFoldDB" id="A0A1U9K1P3"/>
<evidence type="ECO:0000313" key="3">
    <source>
        <dbReference type="Proteomes" id="UP000189369"/>
    </source>
</evidence>
<name>A0A1U9K1P3_9BURK</name>